<comment type="caution">
    <text evidence="1">The sequence shown here is derived from an EMBL/GenBank/DDBJ whole genome shotgun (WGS) entry which is preliminary data.</text>
</comment>
<reference evidence="1" key="1">
    <citation type="submission" date="2022-11" db="EMBL/GenBank/DDBJ databases">
        <authorList>
            <person name="Hyden B.L."/>
            <person name="Feng K."/>
            <person name="Yates T."/>
            <person name="Jawdy S."/>
            <person name="Smart L.B."/>
            <person name="Muchero W."/>
        </authorList>
    </citation>
    <scope>NUCLEOTIDE SEQUENCE</scope>
    <source>
        <tissue evidence="1">Shoot tip</tissue>
    </source>
</reference>
<keyword evidence="2" id="KW-1185">Reference proteome</keyword>
<dbReference type="EMBL" id="JAPFFM010000007">
    <property type="protein sequence ID" value="KAJ6757278.1"/>
    <property type="molecule type" value="Genomic_DNA"/>
</dbReference>
<protein>
    <submittedName>
        <fullName evidence="1">Uncharacterized protein</fullName>
    </submittedName>
</protein>
<evidence type="ECO:0000313" key="1">
    <source>
        <dbReference type="EMBL" id="KAJ6757278.1"/>
    </source>
</evidence>
<organism evidence="1 2">
    <name type="scientific">Salix koriyanagi</name>
    <dbReference type="NCBI Taxonomy" id="2511006"/>
    <lineage>
        <taxon>Eukaryota</taxon>
        <taxon>Viridiplantae</taxon>
        <taxon>Streptophyta</taxon>
        <taxon>Embryophyta</taxon>
        <taxon>Tracheophyta</taxon>
        <taxon>Spermatophyta</taxon>
        <taxon>Magnoliopsida</taxon>
        <taxon>eudicotyledons</taxon>
        <taxon>Gunneridae</taxon>
        <taxon>Pentapetalae</taxon>
        <taxon>rosids</taxon>
        <taxon>fabids</taxon>
        <taxon>Malpighiales</taxon>
        <taxon>Salicaceae</taxon>
        <taxon>Saliceae</taxon>
        <taxon>Salix</taxon>
    </lineage>
</organism>
<evidence type="ECO:0000313" key="2">
    <source>
        <dbReference type="Proteomes" id="UP001151752"/>
    </source>
</evidence>
<reference evidence="1" key="2">
    <citation type="journal article" date="2023" name="Int. J. Mol. Sci.">
        <title>De Novo Assembly and Annotation of 11 Diverse Shrub Willow (Salix) Genomes Reveals Novel Gene Organization in Sex-Linked Regions.</title>
        <authorList>
            <person name="Hyden B."/>
            <person name="Feng K."/>
            <person name="Yates T.B."/>
            <person name="Jawdy S."/>
            <person name="Cereghino C."/>
            <person name="Smart L.B."/>
            <person name="Muchero W."/>
        </authorList>
    </citation>
    <scope>NUCLEOTIDE SEQUENCE</scope>
    <source>
        <tissue evidence="1">Shoot tip</tissue>
    </source>
</reference>
<dbReference type="AlphaFoldDB" id="A0A9Q0VZ60"/>
<feature type="non-terminal residue" evidence="1">
    <location>
        <position position="87"/>
    </location>
</feature>
<proteinExistence type="predicted"/>
<sequence>MEQLYYKHNLLQVRILVHTCNRNSSENIPLLTMDIFCGMLRNSQTKYIFKEEKQGTKYLIWWKAHQSQIWMLIWCMPIKPLYGSQMN</sequence>
<gene>
    <name evidence="1" type="ORF">OIU74_026511</name>
</gene>
<name>A0A9Q0VZ60_9ROSI</name>
<dbReference type="Proteomes" id="UP001151752">
    <property type="component" value="Chromosome 13"/>
</dbReference>
<accession>A0A9Q0VZ60</accession>